<dbReference type="RefSeq" id="WP_072756612.1">
    <property type="nucleotide sequence ID" value="NZ_FQUK01000056.1"/>
</dbReference>
<feature type="region of interest" description="Disordered" evidence="2">
    <location>
        <begin position="225"/>
        <end position="249"/>
    </location>
</feature>
<feature type="compositionally biased region" description="Polar residues" evidence="2">
    <location>
        <begin position="226"/>
        <end position="243"/>
    </location>
</feature>
<dbReference type="InterPro" id="IPR001623">
    <property type="entry name" value="DnaJ_domain"/>
</dbReference>
<gene>
    <name evidence="4" type="ORF">SAMN02745204_02232</name>
</gene>
<protein>
    <submittedName>
        <fullName evidence="4">DnaJ domain-containing protein</fullName>
    </submittedName>
</protein>
<dbReference type="Pfam" id="PF00226">
    <property type="entry name" value="DnaJ"/>
    <property type="match status" value="1"/>
</dbReference>
<sequence length="459" mass="49102">MGGAKGSALEWALALLQAPSERYALRVRPLPTGIDRLLAVAAGTVPEVLSEAAAAFNEAPERLREAARFYAREVLFFPGADAYRVLGVSADASAQQIKAHYRLLQAWLHPDRSGCEDDTAFAGRVNAAWNQLRTPARRRAYDAERAAQQAAVEAKTGMQVTRPPTIRGWGDMPVPLPDPSDRWRQRWPILALSSLCLVLFWLAWRDMARSPEGLIEDAADMGSALGSATSSPATRLPVVTQSPPAGGVKSRRVSETAHAHGSARAPVAAAPLRTVSRERPVATAAALAHGTDETRPVFVPAAGATVPSGAVVDAGTPQRIESIPGSEPVGQEAVAAAVPLATDRGEAVAAVAEPDFGQLQQARQTGEALLRYLRARSGTVPPIWNSPAAQEGAEAVRQRLLRQERVRFGSVQWQIGAESARLTATVETRAEPAAQQLVARLRWREGLWLVTGVALEDMP</sequence>
<feature type="domain" description="J" evidence="3">
    <location>
        <begin position="81"/>
        <end position="145"/>
    </location>
</feature>
<dbReference type="AlphaFoldDB" id="A0A1M5AK66"/>
<dbReference type="STRING" id="213588.SAMN02745204_02232"/>
<accession>A0A1M5AK66</accession>
<dbReference type="PANTHER" id="PTHR45295">
    <property type="entry name" value="CHAPERONE PROTEIN DNAJ C76, CHLOROPLASTIC"/>
    <property type="match status" value="1"/>
</dbReference>
<evidence type="ECO:0000259" key="3">
    <source>
        <dbReference type="PROSITE" id="PS50076"/>
    </source>
</evidence>
<dbReference type="PROSITE" id="PS50076">
    <property type="entry name" value="DNAJ_2"/>
    <property type="match status" value="1"/>
</dbReference>
<dbReference type="PANTHER" id="PTHR45295:SF1">
    <property type="entry name" value="CHAPERONE PROTEIN DNAJ C76, CHLOROPLASTIC"/>
    <property type="match status" value="1"/>
</dbReference>
<feature type="region of interest" description="Disordered" evidence="2">
    <location>
        <begin position="152"/>
        <end position="173"/>
    </location>
</feature>
<evidence type="ECO:0000256" key="1">
    <source>
        <dbReference type="ARBA" id="ARBA00023186"/>
    </source>
</evidence>
<evidence type="ECO:0000313" key="4">
    <source>
        <dbReference type="EMBL" id="SHF30639.1"/>
    </source>
</evidence>
<dbReference type="EMBL" id="FQUK01000056">
    <property type="protein sequence ID" value="SHF30639.1"/>
    <property type="molecule type" value="Genomic_DNA"/>
</dbReference>
<keyword evidence="5" id="KW-1185">Reference proteome</keyword>
<evidence type="ECO:0000256" key="2">
    <source>
        <dbReference type="SAM" id="MobiDB-lite"/>
    </source>
</evidence>
<organism evidence="4 5">
    <name type="scientific">Thermomonas hydrothermalis</name>
    <dbReference type="NCBI Taxonomy" id="213588"/>
    <lineage>
        <taxon>Bacteria</taxon>
        <taxon>Pseudomonadati</taxon>
        <taxon>Pseudomonadota</taxon>
        <taxon>Gammaproteobacteria</taxon>
        <taxon>Lysobacterales</taxon>
        <taxon>Lysobacteraceae</taxon>
        <taxon>Thermomonas</taxon>
    </lineage>
</organism>
<dbReference type="Proteomes" id="UP000242857">
    <property type="component" value="Unassembled WGS sequence"/>
</dbReference>
<proteinExistence type="predicted"/>
<dbReference type="SUPFAM" id="SSF46565">
    <property type="entry name" value="Chaperone J-domain"/>
    <property type="match status" value="1"/>
</dbReference>
<keyword evidence="1" id="KW-0143">Chaperone</keyword>
<dbReference type="InterPro" id="IPR036869">
    <property type="entry name" value="J_dom_sf"/>
</dbReference>
<dbReference type="OrthoDB" id="9782583at2"/>
<dbReference type="Gene3D" id="1.10.287.110">
    <property type="entry name" value="DnaJ domain"/>
    <property type="match status" value="1"/>
</dbReference>
<evidence type="ECO:0000313" key="5">
    <source>
        <dbReference type="Proteomes" id="UP000242857"/>
    </source>
</evidence>
<name>A0A1M5AK66_9GAMM</name>
<reference evidence="5" key="1">
    <citation type="submission" date="2016-11" db="EMBL/GenBank/DDBJ databases">
        <authorList>
            <person name="Varghese N."/>
            <person name="Submissions S."/>
        </authorList>
    </citation>
    <scope>NUCLEOTIDE SEQUENCE [LARGE SCALE GENOMIC DNA]</scope>
    <source>
        <strain evidence="5">DSM 14834</strain>
    </source>
</reference>
<dbReference type="CDD" id="cd06257">
    <property type="entry name" value="DnaJ"/>
    <property type="match status" value="1"/>
</dbReference>
<dbReference type="SMART" id="SM00271">
    <property type="entry name" value="DnaJ"/>
    <property type="match status" value="1"/>
</dbReference>